<evidence type="ECO:0000256" key="2">
    <source>
        <dbReference type="ARBA" id="ARBA00022679"/>
    </source>
</evidence>
<dbReference type="InterPro" id="IPR006674">
    <property type="entry name" value="HD_domain"/>
</dbReference>
<dbReference type="InterPro" id="IPR032828">
    <property type="entry name" value="PolyA_RNA-bd"/>
</dbReference>
<dbReference type="GO" id="GO:0046872">
    <property type="term" value="F:metal ion binding"/>
    <property type="evidence" value="ECO:0007669"/>
    <property type="project" value="UniProtKB-KW"/>
</dbReference>
<accession>A0A1F8FE47</accession>
<evidence type="ECO:0000256" key="9">
    <source>
        <dbReference type="SAM" id="Coils"/>
    </source>
</evidence>
<dbReference type="SUPFAM" id="SSF81891">
    <property type="entry name" value="Poly A polymerase C-terminal region-like"/>
    <property type="match status" value="1"/>
</dbReference>
<dbReference type="SUPFAM" id="SSF81301">
    <property type="entry name" value="Nucleotidyltransferase"/>
    <property type="match status" value="1"/>
</dbReference>
<comment type="similarity">
    <text evidence="8">Belongs to the tRNA nucleotidyltransferase/poly(A) polymerase family.</text>
</comment>
<proteinExistence type="inferred from homology"/>
<gene>
    <name evidence="11" type="ORF">A3C71_00940</name>
</gene>
<keyword evidence="9" id="KW-0175">Coiled coil</keyword>
<dbReference type="CDD" id="cd00077">
    <property type="entry name" value="HDc"/>
    <property type="match status" value="1"/>
</dbReference>
<evidence type="ECO:0000256" key="4">
    <source>
        <dbReference type="ARBA" id="ARBA00022695"/>
    </source>
</evidence>
<dbReference type="CDD" id="cd05398">
    <property type="entry name" value="NT_ClassII-CCAase"/>
    <property type="match status" value="1"/>
</dbReference>
<dbReference type="NCBIfam" id="TIGR00277">
    <property type="entry name" value="HDIG"/>
    <property type="match status" value="1"/>
</dbReference>
<evidence type="ECO:0000313" key="12">
    <source>
        <dbReference type="Proteomes" id="UP000178197"/>
    </source>
</evidence>
<comment type="caution">
    <text evidence="11">The sequence shown here is derived from an EMBL/GenBank/DDBJ whole genome shotgun (WGS) entry which is preliminary data.</text>
</comment>
<dbReference type="Gene3D" id="1.10.3090.10">
    <property type="entry name" value="cca-adding enzyme, domain 2"/>
    <property type="match status" value="1"/>
</dbReference>
<dbReference type="Gene3D" id="3.30.460.10">
    <property type="entry name" value="Beta Polymerase, domain 2"/>
    <property type="match status" value="1"/>
</dbReference>
<dbReference type="PROSITE" id="PS51831">
    <property type="entry name" value="HD"/>
    <property type="match status" value="1"/>
</dbReference>
<dbReference type="PANTHER" id="PTHR46173:SF1">
    <property type="entry name" value="CCA TRNA NUCLEOTIDYLTRANSFERASE 1, MITOCHONDRIAL"/>
    <property type="match status" value="1"/>
</dbReference>
<dbReference type="GO" id="GO:0008033">
    <property type="term" value="P:tRNA processing"/>
    <property type="evidence" value="ECO:0007669"/>
    <property type="project" value="UniProtKB-KW"/>
</dbReference>
<feature type="domain" description="HD" evidence="10">
    <location>
        <begin position="259"/>
        <end position="373"/>
    </location>
</feature>
<organism evidence="11 12">
    <name type="scientific">Candidatus Yanofskybacteria bacterium RIFCSPHIGHO2_02_FULL_43_15c</name>
    <dbReference type="NCBI Taxonomy" id="1802679"/>
    <lineage>
        <taxon>Bacteria</taxon>
        <taxon>Candidatus Yanofskyibacteriota</taxon>
    </lineage>
</organism>
<dbReference type="SMART" id="SM00471">
    <property type="entry name" value="HDc"/>
    <property type="match status" value="1"/>
</dbReference>
<keyword evidence="8" id="KW-0694">RNA-binding</keyword>
<keyword evidence="4" id="KW-0548">Nucleotidyltransferase</keyword>
<sequence>MSRFKYVDIIKTLTIPREVKTILEKLEENGFEAFIVGGCVRDLLMAQTPKDWDVTTKATPEEINKIFPDSFYENEFGTVGIKTGSEKKELAVIETTTYRIESKYTDKRHPDKIKFAQKLDDDLKRRDFTINAMAMDKNGKISDSFGGQEDLKKKTVRAVGNPEERFGEDALRMMRAIRLASQLGFEIEQNTFEAIKKNSRQLKEISAERIRDELIKIILSSQADRGIELLRESGLIEYVISELLEGVGVEQNLHHIYTVWEHNLRALKYTAEQAYSLEVRLGSLLHDVGKPRAKRGKGRNCTFYGHEVTGAKMTAKIVDRLRFPKEQGDKITKLVRWHLFYYNPGEVTESSVRRLVAHISKENVQDLLKVREADRIGSGVPKAIPYKLRHLKFMIDKVARDPLSPKMLKINGGKIMELLNLPPSPKIGLIMNALMEEILEEPAKNTAENLEKRVKELNELSEEKLKELAQAGKLKLREEEEKEVEKIKQKHYVK</sequence>
<evidence type="ECO:0000256" key="1">
    <source>
        <dbReference type="ARBA" id="ARBA00001946"/>
    </source>
</evidence>
<dbReference type="Proteomes" id="UP000178197">
    <property type="component" value="Unassembled WGS sequence"/>
</dbReference>
<evidence type="ECO:0000256" key="3">
    <source>
        <dbReference type="ARBA" id="ARBA00022694"/>
    </source>
</evidence>
<dbReference type="Pfam" id="PF12627">
    <property type="entry name" value="PolyA_pol_RNAbd"/>
    <property type="match status" value="1"/>
</dbReference>
<evidence type="ECO:0000256" key="8">
    <source>
        <dbReference type="RuleBase" id="RU003953"/>
    </source>
</evidence>
<dbReference type="InterPro" id="IPR050264">
    <property type="entry name" value="Bact_CCA-adding_enz_type3_sf"/>
</dbReference>
<dbReference type="GO" id="GO:0000049">
    <property type="term" value="F:tRNA binding"/>
    <property type="evidence" value="ECO:0007669"/>
    <property type="project" value="TreeGrafter"/>
</dbReference>
<evidence type="ECO:0000256" key="7">
    <source>
        <dbReference type="ARBA" id="ARBA00022842"/>
    </source>
</evidence>
<dbReference type="InterPro" id="IPR043519">
    <property type="entry name" value="NT_sf"/>
</dbReference>
<dbReference type="GO" id="GO:0016779">
    <property type="term" value="F:nucleotidyltransferase activity"/>
    <property type="evidence" value="ECO:0007669"/>
    <property type="project" value="UniProtKB-KW"/>
</dbReference>
<feature type="coiled-coil region" evidence="9">
    <location>
        <begin position="440"/>
        <end position="482"/>
    </location>
</feature>
<dbReference type="InterPro" id="IPR006675">
    <property type="entry name" value="HDIG_dom"/>
</dbReference>
<dbReference type="Pfam" id="PF01966">
    <property type="entry name" value="HD"/>
    <property type="match status" value="1"/>
</dbReference>
<keyword evidence="5" id="KW-0479">Metal-binding</keyword>
<evidence type="ECO:0000256" key="6">
    <source>
        <dbReference type="ARBA" id="ARBA00022741"/>
    </source>
</evidence>
<name>A0A1F8FE47_9BACT</name>
<dbReference type="InterPro" id="IPR003607">
    <property type="entry name" value="HD/PDEase_dom"/>
</dbReference>
<dbReference type="PANTHER" id="PTHR46173">
    <property type="entry name" value="CCA TRNA NUCLEOTIDYLTRANSFERASE 1, MITOCHONDRIAL"/>
    <property type="match status" value="1"/>
</dbReference>
<dbReference type="GO" id="GO:0000166">
    <property type="term" value="F:nucleotide binding"/>
    <property type="evidence" value="ECO:0007669"/>
    <property type="project" value="UniProtKB-KW"/>
</dbReference>
<comment type="cofactor">
    <cofactor evidence="1">
        <name>Mg(2+)</name>
        <dbReference type="ChEBI" id="CHEBI:18420"/>
    </cofactor>
</comment>
<protein>
    <recommendedName>
        <fullName evidence="10">HD domain-containing protein</fullName>
    </recommendedName>
</protein>
<reference evidence="11 12" key="1">
    <citation type="journal article" date="2016" name="Nat. Commun.">
        <title>Thousands of microbial genomes shed light on interconnected biogeochemical processes in an aquifer system.</title>
        <authorList>
            <person name="Anantharaman K."/>
            <person name="Brown C.T."/>
            <person name="Hug L.A."/>
            <person name="Sharon I."/>
            <person name="Castelle C.J."/>
            <person name="Probst A.J."/>
            <person name="Thomas B.C."/>
            <person name="Singh A."/>
            <person name="Wilkins M.J."/>
            <person name="Karaoz U."/>
            <person name="Brodie E.L."/>
            <person name="Williams K.H."/>
            <person name="Hubbard S.S."/>
            <person name="Banfield J.F."/>
        </authorList>
    </citation>
    <scope>NUCLEOTIDE SEQUENCE [LARGE SCALE GENOMIC DNA]</scope>
</reference>
<keyword evidence="3" id="KW-0819">tRNA processing</keyword>
<dbReference type="Gene3D" id="1.10.246.80">
    <property type="match status" value="1"/>
</dbReference>
<dbReference type="InterPro" id="IPR002646">
    <property type="entry name" value="PolA_pol_head_dom"/>
</dbReference>
<evidence type="ECO:0000259" key="10">
    <source>
        <dbReference type="PROSITE" id="PS51831"/>
    </source>
</evidence>
<keyword evidence="2 8" id="KW-0808">Transferase</keyword>
<evidence type="ECO:0000313" key="11">
    <source>
        <dbReference type="EMBL" id="OGN11397.1"/>
    </source>
</evidence>
<dbReference type="Pfam" id="PF01743">
    <property type="entry name" value="PolyA_pol"/>
    <property type="match status" value="1"/>
</dbReference>
<dbReference type="AlphaFoldDB" id="A0A1F8FE47"/>
<evidence type="ECO:0000256" key="5">
    <source>
        <dbReference type="ARBA" id="ARBA00022723"/>
    </source>
</evidence>
<keyword evidence="7" id="KW-0460">Magnesium</keyword>
<dbReference type="EMBL" id="MGJT01000032">
    <property type="protein sequence ID" value="OGN11397.1"/>
    <property type="molecule type" value="Genomic_DNA"/>
</dbReference>
<keyword evidence="6" id="KW-0547">Nucleotide-binding</keyword>